<feature type="region of interest" description="Disordered" evidence="5">
    <location>
        <begin position="1"/>
        <end position="25"/>
    </location>
</feature>
<dbReference type="PANTHER" id="PTHR10015">
    <property type="entry name" value="HEAT SHOCK TRANSCRIPTION FACTOR"/>
    <property type="match status" value="1"/>
</dbReference>
<evidence type="ECO:0000256" key="1">
    <source>
        <dbReference type="ARBA" id="ARBA00004123"/>
    </source>
</evidence>
<keyword evidence="2" id="KW-0238">DNA-binding</keyword>
<evidence type="ECO:0000313" key="8">
    <source>
        <dbReference type="Proteomes" id="UP000030762"/>
    </source>
</evidence>
<dbReference type="InterPro" id="IPR000232">
    <property type="entry name" value="HSF_DNA-bd"/>
</dbReference>
<feature type="domain" description="HSF-type DNA-binding" evidence="6">
    <location>
        <begin position="43"/>
        <end position="138"/>
    </location>
</feature>
<dbReference type="GeneID" id="19952969"/>
<evidence type="ECO:0000256" key="4">
    <source>
        <dbReference type="RuleBase" id="RU004020"/>
    </source>
</evidence>
<accession>T0Q938</accession>
<feature type="compositionally biased region" description="Basic residues" evidence="5">
    <location>
        <begin position="305"/>
        <end position="315"/>
    </location>
</feature>
<evidence type="ECO:0000256" key="2">
    <source>
        <dbReference type="ARBA" id="ARBA00023125"/>
    </source>
</evidence>
<keyword evidence="3" id="KW-0539">Nucleus</keyword>
<keyword evidence="8" id="KW-1185">Reference proteome</keyword>
<dbReference type="OMA" id="VEGNCMI"/>
<dbReference type="GO" id="GO:0005634">
    <property type="term" value="C:nucleus"/>
    <property type="evidence" value="ECO:0007669"/>
    <property type="project" value="UniProtKB-SubCell"/>
</dbReference>
<organism evidence="7 8">
    <name type="scientific">Saprolegnia diclina (strain VS20)</name>
    <dbReference type="NCBI Taxonomy" id="1156394"/>
    <lineage>
        <taxon>Eukaryota</taxon>
        <taxon>Sar</taxon>
        <taxon>Stramenopiles</taxon>
        <taxon>Oomycota</taxon>
        <taxon>Saprolegniomycetes</taxon>
        <taxon>Saprolegniales</taxon>
        <taxon>Saprolegniaceae</taxon>
        <taxon>Saprolegnia</taxon>
    </lineage>
</organism>
<proteinExistence type="inferred from homology"/>
<gene>
    <name evidence="7" type="ORF">SDRG_12242</name>
</gene>
<comment type="subcellular location">
    <subcellularLocation>
        <location evidence="1">Nucleus</location>
    </subcellularLocation>
</comment>
<feature type="region of interest" description="Disordered" evidence="5">
    <location>
        <begin position="296"/>
        <end position="315"/>
    </location>
</feature>
<protein>
    <recommendedName>
        <fullName evidence="6">HSF-type DNA-binding domain-containing protein</fullName>
    </recommendedName>
</protein>
<evidence type="ECO:0000313" key="7">
    <source>
        <dbReference type="EMBL" id="EQC29960.1"/>
    </source>
</evidence>
<dbReference type="eggNOG" id="KOG0627">
    <property type="taxonomic scope" value="Eukaryota"/>
</dbReference>
<dbReference type="FunFam" id="1.10.10.10:FF:000286">
    <property type="entry name" value="Heat shock transcription factor"/>
    <property type="match status" value="1"/>
</dbReference>
<dbReference type="SMART" id="SM00415">
    <property type="entry name" value="HSF"/>
    <property type="match status" value="1"/>
</dbReference>
<dbReference type="InterPro" id="IPR036388">
    <property type="entry name" value="WH-like_DNA-bd_sf"/>
</dbReference>
<dbReference type="Proteomes" id="UP000030762">
    <property type="component" value="Unassembled WGS sequence"/>
</dbReference>
<evidence type="ECO:0000256" key="5">
    <source>
        <dbReference type="SAM" id="MobiDB-lite"/>
    </source>
</evidence>
<dbReference type="PRINTS" id="PR00056">
    <property type="entry name" value="HSFDOMAIN"/>
</dbReference>
<feature type="compositionally biased region" description="Low complexity" evidence="5">
    <location>
        <begin position="12"/>
        <end position="25"/>
    </location>
</feature>
<dbReference type="GO" id="GO:0043565">
    <property type="term" value="F:sequence-specific DNA binding"/>
    <property type="evidence" value="ECO:0007669"/>
    <property type="project" value="InterPro"/>
</dbReference>
<dbReference type="RefSeq" id="XP_008616527.1">
    <property type="nucleotide sequence ID" value="XM_008618305.1"/>
</dbReference>
<dbReference type="InterPro" id="IPR036390">
    <property type="entry name" value="WH_DNA-bd_sf"/>
</dbReference>
<evidence type="ECO:0000256" key="3">
    <source>
        <dbReference type="ARBA" id="ARBA00023242"/>
    </source>
</evidence>
<dbReference type="Pfam" id="PF00447">
    <property type="entry name" value="HSF_DNA-bind"/>
    <property type="match status" value="1"/>
</dbReference>
<dbReference type="GO" id="GO:0003700">
    <property type="term" value="F:DNA-binding transcription factor activity"/>
    <property type="evidence" value="ECO:0007669"/>
    <property type="project" value="InterPro"/>
</dbReference>
<dbReference type="Gene3D" id="1.10.10.10">
    <property type="entry name" value="Winged helix-like DNA-binding domain superfamily/Winged helix DNA-binding domain"/>
    <property type="match status" value="1"/>
</dbReference>
<comment type="similarity">
    <text evidence="4">Belongs to the HSF family.</text>
</comment>
<dbReference type="PANTHER" id="PTHR10015:SF427">
    <property type="entry name" value="HEAT SHOCK FACTOR PROTEIN"/>
    <property type="match status" value="1"/>
</dbReference>
<feature type="region of interest" description="Disordered" evidence="5">
    <location>
        <begin position="247"/>
        <end position="269"/>
    </location>
</feature>
<dbReference type="AlphaFoldDB" id="T0Q938"/>
<evidence type="ECO:0000259" key="6">
    <source>
        <dbReference type="SMART" id="SM00415"/>
    </source>
</evidence>
<dbReference type="OrthoDB" id="60033at2759"/>
<dbReference type="VEuPathDB" id="FungiDB:SDRG_12242"/>
<dbReference type="STRING" id="1156394.T0Q938"/>
<dbReference type="InParanoid" id="T0Q938"/>
<sequence length="315" mass="35528">MPKILLPAEPKGATTTSPSDASSDGTLEHFNATAFVPTKLKPEIPKFLLQLFDILEEEESSVIKWADDGASLQILDPGRATREILPKYFSHNNFQSFQRQLNYFGFRKWTKTKTYICTFSHPFFKKNEPDLLQFIKRKSVPKRTRASAPLELLPAVKEPIYFKRKLPHVEGNCMIRPYVTTESPETQPKILPADVIVFANQSLPNLSTIRTRLILRQEASPKVDESPHEDNEDPVNLLLGIKQAMVESRPSEEVPGPTSTAEVEAPVQAEEDVHAQLATARRQIASLQASLDAQILENERLRATQPRRKRPRAGA</sequence>
<reference evidence="7 8" key="1">
    <citation type="submission" date="2012-04" db="EMBL/GenBank/DDBJ databases">
        <title>The Genome Sequence of Saprolegnia declina VS20.</title>
        <authorList>
            <consortium name="The Broad Institute Genome Sequencing Platform"/>
            <person name="Russ C."/>
            <person name="Nusbaum C."/>
            <person name="Tyler B."/>
            <person name="van West P."/>
            <person name="Dieguez-Uribeondo J."/>
            <person name="de Bruijn I."/>
            <person name="Tripathy S."/>
            <person name="Jiang R."/>
            <person name="Young S.K."/>
            <person name="Zeng Q."/>
            <person name="Gargeya S."/>
            <person name="Fitzgerald M."/>
            <person name="Haas B."/>
            <person name="Abouelleil A."/>
            <person name="Alvarado L."/>
            <person name="Arachchi H.M."/>
            <person name="Berlin A."/>
            <person name="Chapman S.B."/>
            <person name="Goldberg J."/>
            <person name="Griggs A."/>
            <person name="Gujja S."/>
            <person name="Hansen M."/>
            <person name="Howarth C."/>
            <person name="Imamovic A."/>
            <person name="Larimer J."/>
            <person name="McCowen C."/>
            <person name="Montmayeur A."/>
            <person name="Murphy C."/>
            <person name="Neiman D."/>
            <person name="Pearson M."/>
            <person name="Priest M."/>
            <person name="Roberts A."/>
            <person name="Saif S."/>
            <person name="Shea T."/>
            <person name="Sisk P."/>
            <person name="Sykes S."/>
            <person name="Wortman J."/>
            <person name="Nusbaum C."/>
            <person name="Birren B."/>
        </authorList>
    </citation>
    <scope>NUCLEOTIDE SEQUENCE [LARGE SCALE GENOMIC DNA]</scope>
    <source>
        <strain evidence="7 8">VS20</strain>
    </source>
</reference>
<name>T0Q938_SAPDV</name>
<dbReference type="SUPFAM" id="SSF46785">
    <property type="entry name" value="Winged helix' DNA-binding domain"/>
    <property type="match status" value="1"/>
</dbReference>
<dbReference type="EMBL" id="JH767179">
    <property type="protein sequence ID" value="EQC29960.1"/>
    <property type="molecule type" value="Genomic_DNA"/>
</dbReference>